<dbReference type="Gene3D" id="3.90.550.10">
    <property type="entry name" value="Spore Coat Polysaccharide Biosynthesis Protein SpsA, Chain A"/>
    <property type="match status" value="1"/>
</dbReference>
<evidence type="ECO:0000256" key="11">
    <source>
        <dbReference type="ARBA" id="ARBA00022842"/>
    </source>
</evidence>
<feature type="active site" description="Proton acceptor" evidence="20">
    <location>
        <position position="370"/>
    </location>
</feature>
<feature type="binding site" evidence="20">
    <location>
        <position position="109"/>
    </location>
    <ligand>
        <name>Mg(2+)</name>
        <dbReference type="ChEBI" id="CHEBI:18420"/>
    </ligand>
</feature>
<evidence type="ECO:0000256" key="6">
    <source>
        <dbReference type="ARBA" id="ARBA00022490"/>
    </source>
</evidence>
<evidence type="ECO:0000313" key="23">
    <source>
        <dbReference type="Proteomes" id="UP000231701"/>
    </source>
</evidence>
<protein>
    <recommendedName>
        <fullName evidence="20">Bifunctional protein GlmU</fullName>
    </recommendedName>
    <domain>
        <recommendedName>
            <fullName evidence="20">UDP-N-acetylglucosamine pyrophosphorylase</fullName>
            <ecNumber evidence="20">2.7.7.23</ecNumber>
        </recommendedName>
        <alternativeName>
            <fullName evidence="20">N-acetylglucosamine-1-phosphate uridyltransferase</fullName>
        </alternativeName>
    </domain>
    <domain>
        <recommendedName>
            <fullName evidence="20">Glucosamine-1-phosphate N-acetyltransferase</fullName>
            <ecNumber evidence="20">2.3.1.157</ecNumber>
        </recommendedName>
    </domain>
</protein>
<dbReference type="InterPro" id="IPR029044">
    <property type="entry name" value="Nucleotide-diphossugar_trans"/>
</dbReference>
<dbReference type="InterPro" id="IPR018357">
    <property type="entry name" value="Hexapep_transf_CS"/>
</dbReference>
<comment type="cofactor">
    <cofactor evidence="20">
        <name>Mg(2+)</name>
        <dbReference type="ChEBI" id="CHEBI:18420"/>
    </cofactor>
    <text evidence="20">Binds 1 Mg(2+) ion per subunit.</text>
</comment>
<dbReference type="InterPro" id="IPR011004">
    <property type="entry name" value="Trimer_LpxA-like_sf"/>
</dbReference>
<name>A0A2K8KZD7_MARES</name>
<dbReference type="GO" id="GO:0008360">
    <property type="term" value="P:regulation of cell shape"/>
    <property type="evidence" value="ECO:0007669"/>
    <property type="project" value="UniProtKB-KW"/>
</dbReference>
<keyword evidence="12 20" id="KW-0133">Cell shape</keyword>
<feature type="binding site" evidence="20">
    <location>
        <position position="358"/>
    </location>
    <ligand>
        <name>UDP-N-acetyl-alpha-D-glucosamine</name>
        <dbReference type="ChEBI" id="CHEBI:57705"/>
    </ligand>
</feature>
<dbReference type="InterPro" id="IPR005835">
    <property type="entry name" value="NTP_transferase_dom"/>
</dbReference>
<evidence type="ECO:0000256" key="16">
    <source>
        <dbReference type="ARBA" id="ARBA00023316"/>
    </source>
</evidence>
<comment type="pathway">
    <text evidence="2 20">Nucleotide-sugar biosynthesis; UDP-N-acetyl-alpha-D-glucosamine biosynthesis; N-acetyl-alpha-D-glucosamine 1-phosphate from alpha-D-glucosamine 6-phosphate (route II): step 2/2.</text>
</comment>
<dbReference type="OrthoDB" id="5287989at2"/>
<evidence type="ECO:0000256" key="14">
    <source>
        <dbReference type="ARBA" id="ARBA00023268"/>
    </source>
</evidence>
<comment type="pathway">
    <text evidence="20">Bacterial outer membrane biogenesis; LPS lipid A biosynthesis.</text>
</comment>
<feature type="binding site" evidence="20">
    <location>
        <position position="387"/>
    </location>
    <ligand>
        <name>acetyl-CoA</name>
        <dbReference type="ChEBI" id="CHEBI:57288"/>
    </ligand>
</feature>
<feature type="binding site" evidence="20">
    <location>
        <position position="384"/>
    </location>
    <ligand>
        <name>UDP-N-acetyl-alpha-D-glucosamine</name>
        <dbReference type="ChEBI" id="CHEBI:57705"/>
    </ligand>
</feature>
<gene>
    <name evidence="20" type="primary">glmU</name>
    <name evidence="22" type="ORF">Ga0123461_0464</name>
</gene>
<dbReference type="GO" id="GO:0005737">
    <property type="term" value="C:cytoplasm"/>
    <property type="evidence" value="ECO:0007669"/>
    <property type="project" value="UniProtKB-SubCell"/>
</dbReference>
<comment type="similarity">
    <text evidence="5 20">In the N-terminal section; belongs to the N-acetylglucosamine-1-phosphate uridyltransferase family.</text>
</comment>
<dbReference type="SUPFAM" id="SSF53448">
    <property type="entry name" value="Nucleotide-diphospho-sugar transferases"/>
    <property type="match status" value="1"/>
</dbReference>
<keyword evidence="10 20" id="KW-0677">Repeat</keyword>
<comment type="function">
    <text evidence="19 20">Catalyzes the last two sequential reactions in the de novo biosynthetic pathway for UDP-N-acetylglucosamine (UDP-GlcNAc). The C-terminal domain catalyzes the transfer of acetyl group from acetyl coenzyme A to glucosamine-1-phosphate (GlcN-1-P) to produce N-acetylglucosamine-1-phosphate (GlcNAc-1-P), which is converted into UDP-GlcNAc by the transfer of uridine 5-monophosphate (from uridine 5-triphosphate), a reaction catalyzed by the N-terminal domain.</text>
</comment>
<dbReference type="SUPFAM" id="SSF51161">
    <property type="entry name" value="Trimeric LpxA-like enzymes"/>
    <property type="match status" value="1"/>
</dbReference>
<dbReference type="InterPro" id="IPR005882">
    <property type="entry name" value="Bifunctional_GlmU"/>
</dbReference>
<dbReference type="AlphaFoldDB" id="A0A2K8KZD7"/>
<evidence type="ECO:0000256" key="5">
    <source>
        <dbReference type="ARBA" id="ARBA00007947"/>
    </source>
</evidence>
<feature type="binding site" evidence="20">
    <location>
        <position position="430"/>
    </location>
    <ligand>
        <name>acetyl-CoA</name>
        <dbReference type="ChEBI" id="CHEBI:57288"/>
    </ligand>
</feature>
<evidence type="ECO:0000256" key="18">
    <source>
        <dbReference type="ARBA" id="ARBA00048493"/>
    </source>
</evidence>
<dbReference type="Pfam" id="PF00132">
    <property type="entry name" value="Hexapep"/>
    <property type="match status" value="1"/>
</dbReference>
<proteinExistence type="inferred from homology"/>
<feature type="binding site" evidence="20">
    <location>
        <position position="161"/>
    </location>
    <ligand>
        <name>UDP-N-acetyl-alpha-D-glucosamine</name>
        <dbReference type="ChEBI" id="CHEBI:57705"/>
    </ligand>
</feature>
<sequence length="465" mass="50419">MSKLHYPDLQVCVLAAGKGKRMCSNLPKVLHKVLGRAMIDHVLHTVEALRPKSIALVTGHASEMVREHVGQPANLDWVIQDKQLGTGHAVQQCERVIRDVRDVLIVCGDTPLLTVDTLAHLVDEHRRAGTDVTVLTAKPVNPFGYGRIVRDESGNVTSIVEQKDATDEQRLIGEVSSGIYCVRHEVLFDLLHLIENRNAQEEYYLPDIVPLALKAGQSVAAVAMNDSDEMVGVNDRVDLAHVEGLMQKHIIQDWQRRGVTIEKPDTVRIEAGVKIGIDTVIQAGCYLIGTTNVGDECRVGPNAVLVNAWLDDRVNVYAFSHIHGASVGSDTLVGPYARLRPGAQLDEEVHIGNFVEVKKSVVGRGSKINHLSYIGDAVIGSSCNIGAGTITCNYDGANKFVTEIGDNVFVGSDTQLVAPVKVGSDSTIGAGSTITRNVTEGGLTLSERNAERYISGWKRPQKDNG</sequence>
<organism evidence="22 23">
    <name type="scientific">Mariprofundus aestuarium</name>
    <dbReference type="NCBI Taxonomy" id="1921086"/>
    <lineage>
        <taxon>Bacteria</taxon>
        <taxon>Pseudomonadati</taxon>
        <taxon>Pseudomonadota</taxon>
        <taxon>Candidatius Mariprofundia</taxon>
        <taxon>Mariprofundales</taxon>
        <taxon>Mariprofundaceae</taxon>
        <taxon>Mariprofundus</taxon>
    </lineage>
</organism>
<dbReference type="EMBL" id="CP018799">
    <property type="protein sequence ID" value="ATX78901.1"/>
    <property type="molecule type" value="Genomic_DNA"/>
</dbReference>
<keyword evidence="16 20" id="KW-0961">Cell wall biogenesis/degradation</keyword>
<evidence type="ECO:0000256" key="19">
    <source>
        <dbReference type="ARBA" id="ARBA00049628"/>
    </source>
</evidence>
<evidence type="ECO:0000256" key="9">
    <source>
        <dbReference type="ARBA" id="ARBA00022723"/>
    </source>
</evidence>
<feature type="binding site" evidence="20">
    <location>
        <begin position="14"/>
        <end position="17"/>
    </location>
    <ligand>
        <name>UDP-N-acetyl-alpha-D-glucosamine</name>
        <dbReference type="ChEBI" id="CHEBI:57705"/>
    </ligand>
</feature>
<dbReference type="UniPathway" id="UPA00113">
    <property type="reaction ID" value="UER00532"/>
</dbReference>
<comment type="catalytic activity">
    <reaction evidence="17 20">
        <text>alpha-D-glucosamine 1-phosphate + acetyl-CoA = N-acetyl-alpha-D-glucosamine 1-phosphate + CoA + H(+)</text>
        <dbReference type="Rhea" id="RHEA:13725"/>
        <dbReference type="ChEBI" id="CHEBI:15378"/>
        <dbReference type="ChEBI" id="CHEBI:57287"/>
        <dbReference type="ChEBI" id="CHEBI:57288"/>
        <dbReference type="ChEBI" id="CHEBI:57776"/>
        <dbReference type="ChEBI" id="CHEBI:58516"/>
        <dbReference type="EC" id="2.3.1.157"/>
    </reaction>
</comment>
<dbReference type="InterPro" id="IPR001451">
    <property type="entry name" value="Hexapep"/>
</dbReference>
<evidence type="ECO:0000256" key="20">
    <source>
        <dbReference type="HAMAP-Rule" id="MF_01631"/>
    </source>
</evidence>
<feature type="binding site" evidence="20">
    <location>
        <position position="234"/>
    </location>
    <ligand>
        <name>UDP-N-acetyl-alpha-D-glucosamine</name>
        <dbReference type="ChEBI" id="CHEBI:57705"/>
    </ligand>
</feature>
<keyword evidence="15 20" id="KW-0012">Acyltransferase</keyword>
<dbReference type="GO" id="GO:0071555">
    <property type="term" value="P:cell wall organization"/>
    <property type="evidence" value="ECO:0007669"/>
    <property type="project" value="UniProtKB-KW"/>
</dbReference>
<reference evidence="22 23" key="1">
    <citation type="submission" date="2016-12" db="EMBL/GenBank/DDBJ databases">
        <title>Isolation and genomic insights into novel planktonic Zetaproteobacteria from stratified waters of the Chesapeake Bay.</title>
        <authorList>
            <person name="McAllister S.M."/>
            <person name="Kato S."/>
            <person name="Chan C.S."/>
            <person name="Chiu B.K."/>
            <person name="Field E.K."/>
        </authorList>
    </citation>
    <scope>NUCLEOTIDE SEQUENCE [LARGE SCALE GENOMIC DNA]</scope>
    <source>
        <strain evidence="22 23">CP-5</strain>
    </source>
</reference>
<comment type="subunit">
    <text evidence="20">Homotrimer.</text>
</comment>
<accession>A0A2K8KZD7</accession>
<keyword evidence="7 20" id="KW-0808">Transferase</keyword>
<comment type="pathway">
    <text evidence="3 20">Nucleotide-sugar biosynthesis; UDP-N-acetyl-alpha-D-glucosamine biosynthesis; UDP-N-acetyl-alpha-D-glucosamine from N-acetyl-alpha-D-glucosamine 1-phosphate: step 1/1.</text>
</comment>
<comment type="similarity">
    <text evidence="4 20">In the C-terminal section; belongs to the transferase hexapeptide repeat family.</text>
</comment>
<dbReference type="UniPathway" id="UPA00973"/>
<feature type="region of interest" description="Pyrophosphorylase" evidence="20">
    <location>
        <begin position="1"/>
        <end position="236"/>
    </location>
</feature>
<feature type="binding site" evidence="20">
    <location>
        <position position="80"/>
    </location>
    <ligand>
        <name>UDP-N-acetyl-alpha-D-glucosamine</name>
        <dbReference type="ChEBI" id="CHEBI:57705"/>
    </ligand>
</feature>
<dbReference type="GO" id="GO:0009252">
    <property type="term" value="P:peptidoglycan biosynthetic process"/>
    <property type="evidence" value="ECO:0007669"/>
    <property type="project" value="UniProtKB-UniRule"/>
</dbReference>
<dbReference type="GO" id="GO:0016020">
    <property type="term" value="C:membrane"/>
    <property type="evidence" value="ECO:0007669"/>
    <property type="project" value="GOC"/>
</dbReference>
<feature type="binding site" evidence="20">
    <location>
        <position position="448"/>
    </location>
    <ligand>
        <name>acetyl-CoA</name>
        <dbReference type="ChEBI" id="CHEBI:57288"/>
    </ligand>
</feature>
<keyword evidence="11 20" id="KW-0460">Magnesium</keyword>
<dbReference type="HAMAP" id="MF_01631">
    <property type="entry name" value="GlmU"/>
    <property type="match status" value="1"/>
</dbReference>
<feature type="domain" description="Nucleotidyl transferase" evidence="21">
    <location>
        <begin position="13"/>
        <end position="227"/>
    </location>
</feature>
<dbReference type="GO" id="GO:0000902">
    <property type="term" value="P:cell morphogenesis"/>
    <property type="evidence" value="ECO:0007669"/>
    <property type="project" value="UniProtKB-UniRule"/>
</dbReference>
<dbReference type="PROSITE" id="PS00101">
    <property type="entry name" value="HEXAPEP_TRANSFERASES"/>
    <property type="match status" value="2"/>
</dbReference>
<dbReference type="NCBIfam" id="TIGR01173">
    <property type="entry name" value="glmU"/>
    <property type="match status" value="1"/>
</dbReference>
<dbReference type="GO" id="GO:0009245">
    <property type="term" value="P:lipid A biosynthetic process"/>
    <property type="evidence" value="ECO:0007669"/>
    <property type="project" value="UniProtKB-UniRule"/>
</dbReference>
<evidence type="ECO:0000256" key="1">
    <source>
        <dbReference type="ARBA" id="ARBA00004496"/>
    </source>
</evidence>
<feature type="binding site" evidence="20">
    <location>
        <position position="234"/>
    </location>
    <ligand>
        <name>Mg(2+)</name>
        <dbReference type="ChEBI" id="CHEBI:18420"/>
    </ligand>
</feature>
<keyword evidence="13 20" id="KW-0573">Peptidoglycan synthesis</keyword>
<evidence type="ECO:0000259" key="21">
    <source>
        <dbReference type="Pfam" id="PF00483"/>
    </source>
</evidence>
<keyword evidence="23" id="KW-1185">Reference proteome</keyword>
<dbReference type="GO" id="GO:0019134">
    <property type="term" value="F:glucosamine-1-phosphate N-acetyltransferase activity"/>
    <property type="evidence" value="ECO:0007669"/>
    <property type="project" value="UniProtKB-UniRule"/>
</dbReference>
<dbReference type="InterPro" id="IPR050065">
    <property type="entry name" value="GlmU-like"/>
</dbReference>
<evidence type="ECO:0000313" key="22">
    <source>
        <dbReference type="EMBL" id="ATX78901.1"/>
    </source>
</evidence>
<feature type="region of interest" description="Linker" evidence="20">
    <location>
        <begin position="237"/>
        <end position="257"/>
    </location>
</feature>
<feature type="binding site" evidence="20">
    <location>
        <position position="28"/>
    </location>
    <ligand>
        <name>UDP-N-acetyl-alpha-D-glucosamine</name>
        <dbReference type="ChEBI" id="CHEBI:57705"/>
    </ligand>
</feature>
<keyword evidence="14 20" id="KW-0511">Multifunctional enzyme</keyword>
<keyword evidence="6 20" id="KW-0963">Cytoplasm</keyword>
<dbReference type="Proteomes" id="UP000231701">
    <property type="component" value="Chromosome"/>
</dbReference>
<comment type="caution">
    <text evidence="20">Lacks conserved residue(s) required for the propagation of feature annotation.</text>
</comment>
<evidence type="ECO:0000256" key="10">
    <source>
        <dbReference type="ARBA" id="ARBA00022737"/>
    </source>
</evidence>
<dbReference type="GO" id="GO:0000287">
    <property type="term" value="F:magnesium ion binding"/>
    <property type="evidence" value="ECO:0007669"/>
    <property type="project" value="UniProtKB-UniRule"/>
</dbReference>
<evidence type="ECO:0000256" key="2">
    <source>
        <dbReference type="ARBA" id="ARBA00005166"/>
    </source>
</evidence>
<feature type="binding site" evidence="20">
    <location>
        <position position="340"/>
    </location>
    <ligand>
        <name>UDP-N-acetyl-alpha-D-glucosamine</name>
        <dbReference type="ChEBI" id="CHEBI:57705"/>
    </ligand>
</feature>
<dbReference type="CDD" id="cd02540">
    <property type="entry name" value="GT2_GlmU_N_bac"/>
    <property type="match status" value="1"/>
</dbReference>
<feature type="binding site" evidence="20">
    <location>
        <begin position="85"/>
        <end position="86"/>
    </location>
    <ligand>
        <name>UDP-N-acetyl-alpha-D-glucosamine</name>
        <dbReference type="ChEBI" id="CHEBI:57705"/>
    </ligand>
</feature>
<dbReference type="KEGG" id="maes:Ga0123461_0464"/>
<evidence type="ECO:0000256" key="17">
    <source>
        <dbReference type="ARBA" id="ARBA00048247"/>
    </source>
</evidence>
<evidence type="ECO:0000256" key="12">
    <source>
        <dbReference type="ARBA" id="ARBA00022960"/>
    </source>
</evidence>
<feature type="binding site" evidence="20">
    <location>
        <position position="412"/>
    </location>
    <ligand>
        <name>acetyl-CoA</name>
        <dbReference type="ChEBI" id="CHEBI:57288"/>
    </ligand>
</feature>
<evidence type="ECO:0000256" key="3">
    <source>
        <dbReference type="ARBA" id="ARBA00005208"/>
    </source>
</evidence>
<evidence type="ECO:0000256" key="13">
    <source>
        <dbReference type="ARBA" id="ARBA00022984"/>
    </source>
</evidence>
<dbReference type="RefSeq" id="WP_100276856.1">
    <property type="nucleotide sequence ID" value="NZ_CP018799.1"/>
</dbReference>
<feature type="binding site" evidence="20">
    <location>
        <position position="146"/>
    </location>
    <ligand>
        <name>UDP-N-acetyl-alpha-D-glucosamine</name>
        <dbReference type="ChEBI" id="CHEBI:57705"/>
    </ligand>
</feature>
<dbReference type="GO" id="GO:0003977">
    <property type="term" value="F:UDP-N-acetylglucosamine diphosphorylase activity"/>
    <property type="evidence" value="ECO:0007669"/>
    <property type="project" value="UniProtKB-UniRule"/>
</dbReference>
<dbReference type="Gene3D" id="2.160.10.10">
    <property type="entry name" value="Hexapeptide repeat proteins"/>
    <property type="match status" value="1"/>
</dbReference>
<feature type="binding site" evidence="20">
    <location>
        <position position="373"/>
    </location>
    <ligand>
        <name>UDP-N-acetyl-alpha-D-glucosamine</name>
        <dbReference type="ChEBI" id="CHEBI:57705"/>
    </ligand>
</feature>
<comment type="subcellular location">
    <subcellularLocation>
        <location evidence="1 20">Cytoplasm</location>
    </subcellularLocation>
</comment>
<dbReference type="PANTHER" id="PTHR43584">
    <property type="entry name" value="NUCLEOTIDYL TRANSFERASE"/>
    <property type="match status" value="1"/>
</dbReference>
<evidence type="ECO:0000256" key="7">
    <source>
        <dbReference type="ARBA" id="ARBA00022679"/>
    </source>
</evidence>
<evidence type="ECO:0000256" key="8">
    <source>
        <dbReference type="ARBA" id="ARBA00022695"/>
    </source>
</evidence>
<evidence type="ECO:0000256" key="4">
    <source>
        <dbReference type="ARBA" id="ARBA00007707"/>
    </source>
</evidence>
<dbReference type="InterPro" id="IPR038009">
    <property type="entry name" value="GlmU_C_LbH"/>
</dbReference>
<dbReference type="CDD" id="cd03353">
    <property type="entry name" value="LbH_GlmU_C"/>
    <property type="match status" value="1"/>
</dbReference>
<keyword evidence="9 20" id="KW-0479">Metal-binding</keyword>
<dbReference type="PANTHER" id="PTHR43584:SF3">
    <property type="entry name" value="BIFUNCTIONAL PROTEIN GLMU"/>
    <property type="match status" value="1"/>
</dbReference>
<feature type="binding site" evidence="20">
    <location>
        <begin position="393"/>
        <end position="394"/>
    </location>
    <ligand>
        <name>acetyl-CoA</name>
        <dbReference type="ChEBI" id="CHEBI:57288"/>
    </ligand>
</feature>
<comment type="catalytic activity">
    <reaction evidence="18 20">
        <text>N-acetyl-alpha-D-glucosamine 1-phosphate + UTP + H(+) = UDP-N-acetyl-alpha-D-glucosamine + diphosphate</text>
        <dbReference type="Rhea" id="RHEA:13509"/>
        <dbReference type="ChEBI" id="CHEBI:15378"/>
        <dbReference type="ChEBI" id="CHEBI:33019"/>
        <dbReference type="ChEBI" id="CHEBI:46398"/>
        <dbReference type="ChEBI" id="CHEBI:57705"/>
        <dbReference type="ChEBI" id="CHEBI:57776"/>
        <dbReference type="EC" id="2.7.7.23"/>
    </reaction>
</comment>
<dbReference type="EC" id="2.3.1.157" evidence="20"/>
<feature type="region of interest" description="N-acetyltransferase" evidence="20">
    <location>
        <begin position="258"/>
        <end position="465"/>
    </location>
</feature>
<dbReference type="GO" id="GO:0006048">
    <property type="term" value="P:UDP-N-acetylglucosamine biosynthetic process"/>
    <property type="evidence" value="ECO:0007669"/>
    <property type="project" value="UniProtKB-UniPathway"/>
</dbReference>
<dbReference type="EC" id="2.7.7.23" evidence="20"/>
<evidence type="ECO:0000256" key="15">
    <source>
        <dbReference type="ARBA" id="ARBA00023315"/>
    </source>
</evidence>
<dbReference type="Pfam" id="PF00483">
    <property type="entry name" value="NTP_transferase"/>
    <property type="match status" value="1"/>
</dbReference>
<keyword evidence="8 20" id="KW-0548">Nucleotidyltransferase</keyword>